<feature type="chain" id="PRO_5036893302" description="Protein phosphatase 1 regulatory subunit 3C" evidence="4">
    <location>
        <begin position="19"/>
        <end position="376"/>
    </location>
</feature>
<evidence type="ECO:0000313" key="6">
    <source>
        <dbReference type="EMBL" id="OCT71787.1"/>
    </source>
</evidence>
<dbReference type="GO" id="GO:0005979">
    <property type="term" value="P:regulation of glycogen biosynthetic process"/>
    <property type="evidence" value="ECO:0007669"/>
    <property type="project" value="TreeGrafter"/>
</dbReference>
<dbReference type="Gene3D" id="2.60.40.2440">
    <property type="entry name" value="Carbohydrate binding type-21 domain"/>
    <property type="match status" value="1"/>
</dbReference>
<name>A0A974CF23_XENLA</name>
<dbReference type="EMBL" id="CM004478">
    <property type="protein sequence ID" value="OCT71787.1"/>
    <property type="molecule type" value="Genomic_DNA"/>
</dbReference>
<dbReference type="GO" id="GO:2001069">
    <property type="term" value="F:glycogen binding"/>
    <property type="evidence" value="ECO:0007669"/>
    <property type="project" value="TreeGrafter"/>
</dbReference>
<evidence type="ECO:0000256" key="4">
    <source>
        <dbReference type="SAM" id="SignalP"/>
    </source>
</evidence>
<keyword evidence="2 3" id="KW-0119">Carbohydrate metabolism</keyword>
<comment type="subunit">
    <text evidence="3">Interacts with PPP1CC catalytic subunit of PP1 and associates with glycogen. Forms complexes with glycogen phosphorylase, glycogen synthase and phosphorylase kinase which is necessary for its regulation of PP1 activity.</text>
</comment>
<dbReference type="GO" id="GO:0008157">
    <property type="term" value="F:protein phosphatase 1 binding"/>
    <property type="evidence" value="ECO:0007669"/>
    <property type="project" value="TreeGrafter"/>
</dbReference>
<dbReference type="PIRSF" id="PIRSF500813">
    <property type="entry name" value="PP1_PTG"/>
    <property type="match status" value="1"/>
</dbReference>
<sequence>MRCHWLPASLHVLVGGLAVDKRSARAAVSANVSPAAAERVSICGLLIIRMIQILEPRSLPRSIMPQILEPRSLPRSIMPVDVAVRICLAHSPPLKKFLSPTDCRGRNFINRYKPLRPCLSLKKESESRGNEWNRSKSRNKKKVVFADSKGLSLTSVHVFSVFKDESSLDLQFDLIDLEDITASLKLHEEKNLILGFTQPSADYLQFRNRLQKSLVCLENCSLRERSVAGTIKVKNLSYKKSVKIRITFNTWKSFVDVDCVYLNNVYGSTDIDTFSFVVNIPPNIPSHEKIEFCISYESEGQVFWDNNDGQNYSVTRAEWKSDGVHTRSPTKTDIASYEYKKKPQNNDFDQFGSPRTSAGLYPEWQSWGKIGGSPYW</sequence>
<dbReference type="InterPro" id="IPR030683">
    <property type="entry name" value="PP1_3C"/>
</dbReference>
<dbReference type="Pfam" id="PF03370">
    <property type="entry name" value="CBM_21"/>
    <property type="match status" value="1"/>
</dbReference>
<evidence type="ECO:0000313" key="7">
    <source>
        <dbReference type="Proteomes" id="UP000694892"/>
    </source>
</evidence>
<comment type="function">
    <text evidence="3">Acts as a glycogen-targeting subunit for PP1 and regulates its activity. Activates glycogen synthase, reduces glycogen phosphorylase activity and limits glycogen breakdown.</text>
</comment>
<dbReference type="PANTHER" id="PTHR12307:SF15">
    <property type="entry name" value="PROTEIN PHOSPHATASE 1 REGULATORY SUBUNIT 3C"/>
    <property type="match status" value="1"/>
</dbReference>
<organism evidence="6 7">
    <name type="scientific">Xenopus laevis</name>
    <name type="common">African clawed frog</name>
    <dbReference type="NCBI Taxonomy" id="8355"/>
    <lineage>
        <taxon>Eukaryota</taxon>
        <taxon>Metazoa</taxon>
        <taxon>Chordata</taxon>
        <taxon>Craniata</taxon>
        <taxon>Vertebrata</taxon>
        <taxon>Euteleostomi</taxon>
        <taxon>Amphibia</taxon>
        <taxon>Batrachia</taxon>
        <taxon>Anura</taxon>
        <taxon>Pipoidea</taxon>
        <taxon>Pipidae</taxon>
        <taxon>Xenopodinae</taxon>
        <taxon>Xenopus</taxon>
        <taxon>Xenopus</taxon>
    </lineage>
</organism>
<reference evidence="7" key="1">
    <citation type="journal article" date="2016" name="Nature">
        <title>Genome evolution in the allotetraploid frog Xenopus laevis.</title>
        <authorList>
            <person name="Session A.M."/>
            <person name="Uno Y."/>
            <person name="Kwon T."/>
            <person name="Chapman J.A."/>
            <person name="Toyoda A."/>
            <person name="Takahashi S."/>
            <person name="Fukui A."/>
            <person name="Hikosaka A."/>
            <person name="Suzuki A."/>
            <person name="Kondo M."/>
            <person name="van Heeringen S.J."/>
            <person name="Quigley I."/>
            <person name="Heinz S."/>
            <person name="Ogino H."/>
            <person name="Ochi H."/>
            <person name="Hellsten U."/>
            <person name="Lyons J.B."/>
            <person name="Simakov O."/>
            <person name="Putnam N."/>
            <person name="Stites J."/>
            <person name="Kuroki Y."/>
            <person name="Tanaka T."/>
            <person name="Michiue T."/>
            <person name="Watanabe M."/>
            <person name="Bogdanovic O."/>
            <person name="Lister R."/>
            <person name="Georgiou G."/>
            <person name="Paranjpe S.S."/>
            <person name="van Kruijsbergen I."/>
            <person name="Shu S."/>
            <person name="Carlson J."/>
            <person name="Kinoshita T."/>
            <person name="Ohta Y."/>
            <person name="Mawaribuchi S."/>
            <person name="Jenkins J."/>
            <person name="Grimwood J."/>
            <person name="Schmutz J."/>
            <person name="Mitros T."/>
            <person name="Mozaffari S.V."/>
            <person name="Suzuki Y."/>
            <person name="Haramoto Y."/>
            <person name="Yamamoto T.S."/>
            <person name="Takagi C."/>
            <person name="Heald R."/>
            <person name="Miller K."/>
            <person name="Haudenschild C."/>
            <person name="Kitzman J."/>
            <person name="Nakayama T."/>
            <person name="Izutsu Y."/>
            <person name="Robert J."/>
            <person name="Fortriede J."/>
            <person name="Burns K."/>
            <person name="Lotay V."/>
            <person name="Karimi K."/>
            <person name="Yasuoka Y."/>
            <person name="Dichmann D.S."/>
            <person name="Flajnik M.F."/>
            <person name="Houston D.W."/>
            <person name="Shendure J."/>
            <person name="DuPasquier L."/>
            <person name="Vize P.D."/>
            <person name="Zorn A.M."/>
            <person name="Ito M."/>
            <person name="Marcotte E.M."/>
            <person name="Wallingford J.B."/>
            <person name="Ito Y."/>
            <person name="Asashima M."/>
            <person name="Ueno N."/>
            <person name="Matsuda Y."/>
            <person name="Veenstra G.J."/>
            <person name="Fujiyama A."/>
            <person name="Harland R.M."/>
            <person name="Taira M."/>
            <person name="Rokhsar D.S."/>
        </authorList>
    </citation>
    <scope>NUCLEOTIDE SEQUENCE [LARGE SCALE GENOMIC DNA]</scope>
    <source>
        <strain evidence="7">J</strain>
    </source>
</reference>
<dbReference type="Proteomes" id="UP000694892">
    <property type="component" value="Chromosome 7L"/>
</dbReference>
<feature type="domain" description="CBM21" evidence="5">
    <location>
        <begin position="207"/>
        <end position="315"/>
    </location>
</feature>
<gene>
    <name evidence="6" type="ORF">XELAEV_18034765mg</name>
</gene>
<protein>
    <recommendedName>
        <fullName evidence="3">Protein phosphatase 1 regulatory subunit 3C</fullName>
    </recommendedName>
</protein>
<dbReference type="OMA" id="ENTAPYW"/>
<evidence type="ECO:0000256" key="3">
    <source>
        <dbReference type="PIRNR" id="PIRNR038207"/>
    </source>
</evidence>
<dbReference type="PANTHER" id="PTHR12307">
    <property type="entry name" value="PROTEIN PHOSPHATASE 1 REGULATORY SUBUNIT"/>
    <property type="match status" value="1"/>
</dbReference>
<dbReference type="InterPro" id="IPR038175">
    <property type="entry name" value="CBM21_dom_sf"/>
</dbReference>
<dbReference type="InterPro" id="IPR050782">
    <property type="entry name" value="PP1_regulatory_subunit_3"/>
</dbReference>
<dbReference type="PIRSF" id="PIRSF038207">
    <property type="entry name" value="PP1_GT_animal"/>
    <property type="match status" value="1"/>
</dbReference>
<dbReference type="CDD" id="cd22815">
    <property type="entry name" value="PBD_PPP1R3C"/>
    <property type="match status" value="1"/>
</dbReference>
<keyword evidence="1 3" id="KW-0321">Glycogen metabolism</keyword>
<keyword evidence="4" id="KW-0732">Signal</keyword>
<dbReference type="InterPro" id="IPR017434">
    <property type="entry name" value="Pase-1_reg-su_3B/C/D_met"/>
</dbReference>
<evidence type="ECO:0000256" key="2">
    <source>
        <dbReference type="ARBA" id="ARBA00023277"/>
    </source>
</evidence>
<evidence type="ECO:0000256" key="1">
    <source>
        <dbReference type="ARBA" id="ARBA00022600"/>
    </source>
</evidence>
<feature type="signal peptide" evidence="4">
    <location>
        <begin position="1"/>
        <end position="18"/>
    </location>
</feature>
<dbReference type="GO" id="GO:0000164">
    <property type="term" value="C:protein phosphatase type 1 complex"/>
    <property type="evidence" value="ECO:0007669"/>
    <property type="project" value="TreeGrafter"/>
</dbReference>
<dbReference type="FunFam" id="2.60.40.2440:FF:000001">
    <property type="entry name" value="Protein phosphatase 1 regulatory subunit 3C"/>
    <property type="match status" value="1"/>
</dbReference>
<proteinExistence type="predicted"/>
<accession>A0A974CF23</accession>
<dbReference type="AlphaFoldDB" id="A0A974CF23"/>
<evidence type="ECO:0000259" key="5">
    <source>
        <dbReference type="PROSITE" id="PS51159"/>
    </source>
</evidence>
<dbReference type="GO" id="GO:0005978">
    <property type="term" value="P:glycogen biosynthetic process"/>
    <property type="evidence" value="ECO:0007669"/>
    <property type="project" value="UniProtKB-UniRule"/>
</dbReference>
<dbReference type="InterPro" id="IPR005036">
    <property type="entry name" value="CBM21_dom"/>
</dbReference>
<dbReference type="PROSITE" id="PS51159">
    <property type="entry name" value="CBM21"/>
    <property type="match status" value="1"/>
</dbReference>
<comment type="domain">
    <text evidence="3">The N-terminal region is required for binding to PP1, the central region is required for binding to glycogen and the C-terminal region is required for binding to glycogen phosphorylase glycogen synthase and phosphorylase kinase.</text>
</comment>